<dbReference type="STRING" id="768679.TTX_1557"/>
<dbReference type="PANTHER" id="PTHR45790">
    <property type="entry name" value="SIROHEME SYNTHASE-RELATED"/>
    <property type="match status" value="1"/>
</dbReference>
<dbReference type="Pfam" id="PF00590">
    <property type="entry name" value="TP_methylase"/>
    <property type="match status" value="1"/>
</dbReference>
<dbReference type="Gene3D" id="3.40.1010.10">
    <property type="entry name" value="Cobalt-precorrin-4 Transmethylase, Domain 1"/>
    <property type="match status" value="1"/>
</dbReference>
<evidence type="ECO:0000256" key="2">
    <source>
        <dbReference type="ARBA" id="ARBA00022603"/>
    </source>
</evidence>
<evidence type="ECO:0000259" key="7">
    <source>
        <dbReference type="Pfam" id="PF00590"/>
    </source>
</evidence>
<dbReference type="EMBL" id="FN869859">
    <property type="protein sequence ID" value="CCC82184.1"/>
    <property type="molecule type" value="Genomic_DNA"/>
</dbReference>
<dbReference type="SUPFAM" id="SSF53790">
    <property type="entry name" value="Tetrapyrrole methylase"/>
    <property type="match status" value="1"/>
</dbReference>
<dbReference type="InterPro" id="IPR014777">
    <property type="entry name" value="4pyrrole_Mease_sub1"/>
</dbReference>
<dbReference type="InterPro" id="IPR000878">
    <property type="entry name" value="4pyrrol_Mease"/>
</dbReference>
<dbReference type="InterPro" id="IPR003043">
    <property type="entry name" value="Uropor_MeTrfase_CS"/>
</dbReference>
<dbReference type="GO" id="GO:0019354">
    <property type="term" value="P:siroheme biosynthetic process"/>
    <property type="evidence" value="ECO:0007669"/>
    <property type="project" value="InterPro"/>
</dbReference>
<keyword evidence="9" id="KW-1185">Reference proteome</keyword>
<proteinExistence type="inferred from homology"/>
<dbReference type="PaxDb" id="768679-TTX_1557"/>
<dbReference type="InterPro" id="IPR035996">
    <property type="entry name" value="4pyrrol_Methylase_sf"/>
</dbReference>
<dbReference type="Proteomes" id="UP000002654">
    <property type="component" value="Chromosome"/>
</dbReference>
<gene>
    <name evidence="8" type="primary">cobA</name>
    <name evidence="8" type="ordered locus">TTX_1557</name>
</gene>
<evidence type="ECO:0000256" key="3">
    <source>
        <dbReference type="ARBA" id="ARBA00022679"/>
    </source>
</evidence>
<comment type="similarity">
    <text evidence="6">Belongs to the precorrin methyltransferase family.</text>
</comment>
<evidence type="ECO:0000256" key="1">
    <source>
        <dbReference type="ARBA" id="ARBA00012162"/>
    </source>
</evidence>
<dbReference type="PROSITE" id="PS00839">
    <property type="entry name" value="SUMT_1"/>
    <property type="match status" value="1"/>
</dbReference>
<dbReference type="OrthoDB" id="24444at2157"/>
<accession>G4RKT9</accession>
<organism evidence="8 9">
    <name type="scientific">Thermoproteus tenax (strain ATCC 35583 / DSM 2078 / JCM 9277 / NBRC 100435 / Kra 1)</name>
    <dbReference type="NCBI Taxonomy" id="768679"/>
    <lineage>
        <taxon>Archaea</taxon>
        <taxon>Thermoproteota</taxon>
        <taxon>Thermoprotei</taxon>
        <taxon>Thermoproteales</taxon>
        <taxon>Thermoproteaceae</taxon>
        <taxon>Thermoproteus</taxon>
    </lineage>
</organism>
<keyword evidence="2 6" id="KW-0489">Methyltransferase</keyword>
<dbReference type="PATRIC" id="fig|768679.9.peg.1578"/>
<dbReference type="RefSeq" id="WP_014127438.1">
    <property type="nucleotide sequence ID" value="NC_016070.1"/>
</dbReference>
<dbReference type="NCBIfam" id="NF004790">
    <property type="entry name" value="PRK06136.1"/>
    <property type="match status" value="1"/>
</dbReference>
<dbReference type="GeneID" id="11262436"/>
<dbReference type="InterPro" id="IPR006366">
    <property type="entry name" value="CobA/CysG_C"/>
</dbReference>
<dbReference type="PROSITE" id="PS00840">
    <property type="entry name" value="SUMT_2"/>
    <property type="match status" value="1"/>
</dbReference>
<dbReference type="GO" id="GO:0032259">
    <property type="term" value="P:methylation"/>
    <property type="evidence" value="ECO:0007669"/>
    <property type="project" value="UniProtKB-KW"/>
</dbReference>
<dbReference type="CDD" id="cd11642">
    <property type="entry name" value="SUMT"/>
    <property type="match status" value="1"/>
</dbReference>
<evidence type="ECO:0000256" key="5">
    <source>
        <dbReference type="ARBA" id="ARBA00023244"/>
    </source>
</evidence>
<sequence length="246" mass="26567">MGRVIIVGAGPGDPELITVKGLRALRTADCVLYDRLVARELLKEVKDGAKLVYVGKEPGNRGPAQREINEMLLKCATQYESVVRLHGGDPFIFGRGFEECAYLVERGVECEIVPGVTSGLAAPAKYLIPPVLRGKASSVALVTGKEDPTKGRRFVDFKALARAVDTIIIYMGASNADRIAGELLAGGIPSDMPVAVITRAYMEGEKFTVLRLSELRAVESPSIIVVGNVVEEGLRLRELLRKYVGS</sequence>
<reference evidence="8 9" key="1">
    <citation type="journal article" date="2011" name="PLoS ONE">
        <title>The complete genome sequence of Thermoproteus tenax: a physiologically versatile member of the Crenarchaeota.</title>
        <authorList>
            <person name="Siebers B."/>
            <person name="Zaparty M."/>
            <person name="Raddatz G."/>
            <person name="Tjaden B."/>
            <person name="Albers S.V."/>
            <person name="Bell S.D."/>
            <person name="Blombach F."/>
            <person name="Kletzin A."/>
            <person name="Kyrpides N."/>
            <person name="Lanz C."/>
            <person name="Plagens A."/>
            <person name="Rampp M."/>
            <person name="Rosinus A."/>
            <person name="von Jan M."/>
            <person name="Makarova K.S."/>
            <person name="Klenk H.P."/>
            <person name="Schuster S.C."/>
            <person name="Hensel R."/>
        </authorList>
    </citation>
    <scope>NUCLEOTIDE SEQUENCE [LARGE SCALE GENOMIC DNA]</scope>
    <source>
        <strain evidence="9">ATCC 35583 / DSM 2078 / JCM 9277 / NBRC 100435 / Kra 1</strain>
    </source>
</reference>
<evidence type="ECO:0000256" key="6">
    <source>
        <dbReference type="RuleBase" id="RU003960"/>
    </source>
</evidence>
<dbReference type="PANTHER" id="PTHR45790:SF3">
    <property type="entry name" value="S-ADENOSYL-L-METHIONINE-DEPENDENT UROPORPHYRINOGEN III METHYLTRANSFERASE, CHLOROPLASTIC"/>
    <property type="match status" value="1"/>
</dbReference>
<dbReference type="eggNOG" id="arCOG00644">
    <property type="taxonomic scope" value="Archaea"/>
</dbReference>
<keyword evidence="5" id="KW-0627">Porphyrin biosynthesis</keyword>
<dbReference type="HOGENOM" id="CLU_011276_7_0_2"/>
<name>G4RKT9_THETK</name>
<feature type="domain" description="Tetrapyrrole methylase" evidence="7">
    <location>
        <begin position="3"/>
        <end position="215"/>
    </location>
</feature>
<evidence type="ECO:0000256" key="4">
    <source>
        <dbReference type="ARBA" id="ARBA00022691"/>
    </source>
</evidence>
<evidence type="ECO:0000313" key="9">
    <source>
        <dbReference type="Proteomes" id="UP000002654"/>
    </source>
</evidence>
<evidence type="ECO:0000313" key="8">
    <source>
        <dbReference type="EMBL" id="CCC82184.1"/>
    </source>
</evidence>
<keyword evidence="4" id="KW-0949">S-adenosyl-L-methionine</keyword>
<dbReference type="KEGG" id="ttn:TTX_1557"/>
<keyword evidence="3 6" id="KW-0808">Transferase</keyword>
<dbReference type="GO" id="GO:0004851">
    <property type="term" value="F:uroporphyrin-III C-methyltransferase activity"/>
    <property type="evidence" value="ECO:0007669"/>
    <property type="project" value="UniProtKB-EC"/>
</dbReference>
<dbReference type="InterPro" id="IPR050161">
    <property type="entry name" value="Siro_Cobalamin_biosynth"/>
</dbReference>
<dbReference type="InterPro" id="IPR014776">
    <property type="entry name" value="4pyrrole_Mease_sub2"/>
</dbReference>
<dbReference type="NCBIfam" id="TIGR01469">
    <property type="entry name" value="cobA_cysG_Cterm"/>
    <property type="match status" value="1"/>
</dbReference>
<dbReference type="FunFam" id="3.40.1010.10:FF:000001">
    <property type="entry name" value="Siroheme synthase"/>
    <property type="match status" value="1"/>
</dbReference>
<dbReference type="EC" id="2.1.1.107" evidence="1"/>
<dbReference type="AlphaFoldDB" id="G4RKT9"/>
<protein>
    <recommendedName>
        <fullName evidence="1">uroporphyrinogen-III C-methyltransferase</fullName>
        <ecNumber evidence="1">2.1.1.107</ecNumber>
    </recommendedName>
</protein>
<dbReference type="Gene3D" id="3.30.950.10">
    <property type="entry name" value="Methyltransferase, Cobalt-precorrin-4 Transmethylase, Domain 2"/>
    <property type="match status" value="1"/>
</dbReference>